<feature type="compositionally biased region" description="Polar residues" evidence="7">
    <location>
        <begin position="56"/>
        <end position="66"/>
    </location>
</feature>
<dbReference type="PRINTS" id="PR00929">
    <property type="entry name" value="ATHOOK"/>
</dbReference>
<dbReference type="PANTHER" id="PTHR12549:SF64">
    <property type="entry name" value="OS02G0828900 PROTEIN"/>
    <property type="match status" value="1"/>
</dbReference>
<proteinExistence type="inferred from homology"/>
<dbReference type="InterPro" id="IPR000116">
    <property type="entry name" value="HMGA"/>
</dbReference>
<dbReference type="GO" id="GO:0000118">
    <property type="term" value="C:histone deacetylase complex"/>
    <property type="evidence" value="ECO:0007669"/>
    <property type="project" value="TreeGrafter"/>
</dbReference>
<gene>
    <name evidence="8" type="ORF">PVAP13_9NG216592</name>
</gene>
<dbReference type="GO" id="GO:0031490">
    <property type="term" value="F:chromatin DNA binding"/>
    <property type="evidence" value="ECO:0007669"/>
    <property type="project" value="TreeGrafter"/>
</dbReference>
<accession>A0A8T0MNP5</accession>
<evidence type="ECO:0000256" key="2">
    <source>
        <dbReference type="ARBA" id="ARBA00006801"/>
    </source>
</evidence>
<name>A0A8T0MNP5_PANVG</name>
<feature type="compositionally biased region" description="Basic residues" evidence="7">
    <location>
        <begin position="155"/>
        <end position="168"/>
    </location>
</feature>
<dbReference type="EMBL" id="CM029054">
    <property type="protein sequence ID" value="KAG2536744.1"/>
    <property type="molecule type" value="Genomic_DNA"/>
</dbReference>
<dbReference type="GO" id="GO:0003712">
    <property type="term" value="F:transcription coregulator activity"/>
    <property type="evidence" value="ECO:0007669"/>
    <property type="project" value="TreeGrafter"/>
</dbReference>
<evidence type="ECO:0000256" key="6">
    <source>
        <dbReference type="ARBA" id="ARBA00023242"/>
    </source>
</evidence>
<keyword evidence="9" id="KW-1185">Reference proteome</keyword>
<evidence type="ECO:0000256" key="4">
    <source>
        <dbReference type="ARBA" id="ARBA00022737"/>
    </source>
</evidence>
<dbReference type="GO" id="GO:0046872">
    <property type="term" value="F:metal ion binding"/>
    <property type="evidence" value="ECO:0007669"/>
    <property type="project" value="UniProtKB-KW"/>
</dbReference>
<evidence type="ECO:0000313" key="9">
    <source>
        <dbReference type="Proteomes" id="UP000823388"/>
    </source>
</evidence>
<protein>
    <submittedName>
        <fullName evidence="8">Uncharacterized protein</fullName>
    </submittedName>
</protein>
<dbReference type="InterPro" id="IPR017956">
    <property type="entry name" value="AT_hook_DNA-bd_motif"/>
</dbReference>
<sequence>MDFVSPENVDECIKLTGEFRRLPSHHKAKEDKLEIKKIALYALNQVINFLDPPSDGSMNEAGQSAIESADGKKPKSGGGRRRGKVKREDKSINDAAGQKKPKRKRGRPRGETKSEDKLNNDAAGEKKPKRKRGRPRGERKSEDKSNYDAADEKPKRQRGRPKVSGNRR</sequence>
<comment type="caution">
    <text evidence="8">The sequence shown here is derived from an EMBL/GenBank/DDBJ whole genome shotgun (WGS) entry which is preliminary data.</text>
</comment>
<keyword evidence="5" id="KW-0238">DNA-binding</keyword>
<dbReference type="Proteomes" id="UP000823388">
    <property type="component" value="Chromosome 9N"/>
</dbReference>
<dbReference type="PRINTS" id="PR00930">
    <property type="entry name" value="HIGHMOBLTYIY"/>
</dbReference>
<dbReference type="PANTHER" id="PTHR12549">
    <property type="entry name" value="JMJC DOMAIN-CONTAINING HISTONE DEMETHYLATION PROTEIN"/>
    <property type="match status" value="1"/>
</dbReference>
<comment type="subcellular location">
    <subcellularLocation>
        <location evidence="1">Nucleus</location>
    </subcellularLocation>
</comment>
<comment type="similarity">
    <text evidence="2">Belongs to the JARID1 histone demethylase family.</text>
</comment>
<evidence type="ECO:0000256" key="3">
    <source>
        <dbReference type="ARBA" id="ARBA00022723"/>
    </source>
</evidence>
<feature type="compositionally biased region" description="Basic and acidic residues" evidence="7">
    <location>
        <begin position="108"/>
        <end position="126"/>
    </location>
</feature>
<dbReference type="GO" id="GO:0000785">
    <property type="term" value="C:chromatin"/>
    <property type="evidence" value="ECO:0007669"/>
    <property type="project" value="InterPro"/>
</dbReference>
<keyword evidence="4" id="KW-0677">Repeat</keyword>
<evidence type="ECO:0000256" key="1">
    <source>
        <dbReference type="ARBA" id="ARBA00004123"/>
    </source>
</evidence>
<feature type="region of interest" description="Disordered" evidence="7">
    <location>
        <begin position="49"/>
        <end position="168"/>
    </location>
</feature>
<reference evidence="8" key="1">
    <citation type="submission" date="2020-05" db="EMBL/GenBank/DDBJ databases">
        <title>WGS assembly of Panicum virgatum.</title>
        <authorList>
            <person name="Lovell J.T."/>
            <person name="Jenkins J."/>
            <person name="Shu S."/>
            <person name="Juenger T.E."/>
            <person name="Schmutz J."/>
        </authorList>
    </citation>
    <scope>NUCLEOTIDE SEQUENCE</scope>
    <source>
        <strain evidence="8">AP13</strain>
    </source>
</reference>
<dbReference type="AlphaFoldDB" id="A0A8T0MNP5"/>
<dbReference type="GO" id="GO:0032454">
    <property type="term" value="F:histone H3K9 demethylase activity"/>
    <property type="evidence" value="ECO:0007669"/>
    <property type="project" value="InterPro"/>
</dbReference>
<feature type="compositionally biased region" description="Basic residues" evidence="7">
    <location>
        <begin position="74"/>
        <end position="85"/>
    </location>
</feature>
<dbReference type="Gene3D" id="2.60.120.650">
    <property type="entry name" value="Cupin"/>
    <property type="match status" value="1"/>
</dbReference>
<feature type="compositionally biased region" description="Basic and acidic residues" evidence="7">
    <location>
        <begin position="135"/>
        <end position="154"/>
    </location>
</feature>
<organism evidence="8 9">
    <name type="scientific">Panicum virgatum</name>
    <name type="common">Blackwell switchgrass</name>
    <dbReference type="NCBI Taxonomy" id="38727"/>
    <lineage>
        <taxon>Eukaryota</taxon>
        <taxon>Viridiplantae</taxon>
        <taxon>Streptophyta</taxon>
        <taxon>Embryophyta</taxon>
        <taxon>Tracheophyta</taxon>
        <taxon>Spermatophyta</taxon>
        <taxon>Magnoliopsida</taxon>
        <taxon>Liliopsida</taxon>
        <taxon>Poales</taxon>
        <taxon>Poaceae</taxon>
        <taxon>PACMAD clade</taxon>
        <taxon>Panicoideae</taxon>
        <taxon>Panicodae</taxon>
        <taxon>Paniceae</taxon>
        <taxon>Panicinae</taxon>
        <taxon>Panicum</taxon>
        <taxon>Panicum sect. Hiantes</taxon>
    </lineage>
</organism>
<evidence type="ECO:0000313" key="8">
    <source>
        <dbReference type="EMBL" id="KAG2536744.1"/>
    </source>
</evidence>
<evidence type="ECO:0000256" key="7">
    <source>
        <dbReference type="SAM" id="MobiDB-lite"/>
    </source>
</evidence>
<dbReference type="GO" id="GO:0006357">
    <property type="term" value="P:regulation of transcription by RNA polymerase II"/>
    <property type="evidence" value="ECO:0007669"/>
    <property type="project" value="TreeGrafter"/>
</dbReference>
<keyword evidence="6" id="KW-0539">Nucleus</keyword>
<dbReference type="InterPro" id="IPR045109">
    <property type="entry name" value="LSDs-like"/>
</dbReference>
<evidence type="ECO:0000256" key="5">
    <source>
        <dbReference type="ARBA" id="ARBA00023125"/>
    </source>
</evidence>
<keyword evidence="3" id="KW-0479">Metal-binding</keyword>